<organism evidence="3">
    <name type="scientific">marine metagenome</name>
    <dbReference type="NCBI Taxonomy" id="408172"/>
    <lineage>
        <taxon>unclassified sequences</taxon>
        <taxon>metagenomes</taxon>
        <taxon>ecological metagenomes</taxon>
    </lineage>
</organism>
<dbReference type="InterPro" id="IPR000644">
    <property type="entry name" value="CBS_dom"/>
</dbReference>
<name>A0A382D847_9ZZZZ</name>
<dbReference type="PANTHER" id="PTHR43080">
    <property type="entry name" value="CBS DOMAIN-CONTAINING PROTEIN CBSX3, MITOCHONDRIAL"/>
    <property type="match status" value="1"/>
</dbReference>
<evidence type="ECO:0000259" key="2">
    <source>
        <dbReference type="PROSITE" id="PS51371"/>
    </source>
</evidence>
<evidence type="ECO:0000313" key="3">
    <source>
        <dbReference type="EMBL" id="SVB33783.1"/>
    </source>
</evidence>
<dbReference type="InterPro" id="IPR046342">
    <property type="entry name" value="CBS_dom_sf"/>
</dbReference>
<feature type="domain" description="CBS" evidence="2">
    <location>
        <begin position="28"/>
        <end position="84"/>
    </location>
</feature>
<evidence type="ECO:0000256" key="1">
    <source>
        <dbReference type="ARBA" id="ARBA00023122"/>
    </source>
</evidence>
<proteinExistence type="predicted"/>
<dbReference type="AlphaFoldDB" id="A0A382D847"/>
<accession>A0A382D847</accession>
<protein>
    <recommendedName>
        <fullName evidence="2">CBS domain-containing protein</fullName>
    </recommendedName>
</protein>
<dbReference type="Pfam" id="PF00571">
    <property type="entry name" value="CBS"/>
    <property type="match status" value="2"/>
</dbReference>
<dbReference type="Gene3D" id="3.10.580.10">
    <property type="entry name" value="CBS-domain"/>
    <property type="match status" value="1"/>
</dbReference>
<sequence length="160" mass="17931">MLKTETNHQTKIILSEGQARLSEILDGKGRKVVEVDHQASVALAVERMCFHKVGAVVVVNQSEPLGLFTERDLMHRVVNQNKDPVATPIRSVMTTPYAVGSPVMSVIEAAELMSDNRIRHLPVYDEGIMIGMVSSGDILAFKLRENERSIKYLEDYFFSQ</sequence>
<dbReference type="SMART" id="SM00116">
    <property type="entry name" value="CBS"/>
    <property type="match status" value="2"/>
</dbReference>
<reference evidence="3" key="1">
    <citation type="submission" date="2018-05" db="EMBL/GenBank/DDBJ databases">
        <authorList>
            <person name="Lanie J.A."/>
            <person name="Ng W.-L."/>
            <person name="Kazmierczak K.M."/>
            <person name="Andrzejewski T.M."/>
            <person name="Davidsen T.M."/>
            <person name="Wayne K.J."/>
            <person name="Tettelin H."/>
            <person name="Glass J.I."/>
            <person name="Rusch D."/>
            <person name="Podicherti R."/>
            <person name="Tsui H.-C.T."/>
            <person name="Winkler M.E."/>
        </authorList>
    </citation>
    <scope>NUCLEOTIDE SEQUENCE</scope>
</reference>
<dbReference type="PANTHER" id="PTHR43080:SF2">
    <property type="entry name" value="CBS DOMAIN-CONTAINING PROTEIN"/>
    <property type="match status" value="1"/>
</dbReference>
<feature type="domain" description="CBS" evidence="2">
    <location>
        <begin position="93"/>
        <end position="148"/>
    </location>
</feature>
<dbReference type="SUPFAM" id="SSF54631">
    <property type="entry name" value="CBS-domain pair"/>
    <property type="match status" value="1"/>
</dbReference>
<dbReference type="EMBL" id="UINC01037781">
    <property type="protein sequence ID" value="SVB33783.1"/>
    <property type="molecule type" value="Genomic_DNA"/>
</dbReference>
<dbReference type="InterPro" id="IPR051257">
    <property type="entry name" value="Diverse_CBS-Domain"/>
</dbReference>
<keyword evidence="1" id="KW-0129">CBS domain</keyword>
<dbReference type="PROSITE" id="PS51371">
    <property type="entry name" value="CBS"/>
    <property type="match status" value="2"/>
</dbReference>
<gene>
    <name evidence="3" type="ORF">METZ01_LOCUS186637</name>
</gene>